<keyword evidence="8 9" id="KW-0339">Growth factor</keyword>
<sequence length="78" mass="8745">MGKFSTLLMMALLLCFTLTYAARPNPNFSEHGGGVGPHHGEEQEYESCGGIGEEECLKRRTLDAHIDYIYDKKQNVKP</sequence>
<keyword evidence="7 9" id="KW-0221">Differentiation</keyword>
<evidence type="ECO:0000256" key="4">
    <source>
        <dbReference type="ARBA" id="ARBA00022525"/>
    </source>
</evidence>
<dbReference type="Proteomes" id="UP000327013">
    <property type="component" value="Chromosome 1"/>
</dbReference>
<dbReference type="PANTHER" id="PTHR33285">
    <property type="entry name" value="PHYTOSULFOKINES 3"/>
    <property type="match status" value="1"/>
</dbReference>
<feature type="chain" id="PRO_5031587330" description="Phytosulfokine" evidence="9">
    <location>
        <begin position="22"/>
        <end position="78"/>
    </location>
</feature>
<evidence type="ECO:0000256" key="5">
    <source>
        <dbReference type="ARBA" id="ARBA00022641"/>
    </source>
</evidence>
<evidence type="ECO:0000313" key="11">
    <source>
        <dbReference type="Proteomes" id="UP000327013"/>
    </source>
</evidence>
<dbReference type="EMBL" id="CM017321">
    <property type="protein sequence ID" value="KAE8000011.1"/>
    <property type="molecule type" value="Genomic_DNA"/>
</dbReference>
<keyword evidence="6 9" id="KW-0732">Signal</keyword>
<dbReference type="GO" id="GO:0008083">
    <property type="term" value="F:growth factor activity"/>
    <property type="evidence" value="ECO:0007669"/>
    <property type="project" value="UniProtKB-UniRule"/>
</dbReference>
<keyword evidence="4 9" id="KW-0964">Secreted</keyword>
<comment type="subcellular location">
    <subcellularLocation>
        <location evidence="1 9">Secreted</location>
    </subcellularLocation>
</comment>
<evidence type="ECO:0000256" key="1">
    <source>
        <dbReference type="ARBA" id="ARBA00004613"/>
    </source>
</evidence>
<evidence type="ECO:0000256" key="6">
    <source>
        <dbReference type="ARBA" id="ARBA00022729"/>
    </source>
</evidence>
<gene>
    <name evidence="10" type="ORF">FH972_004383</name>
</gene>
<evidence type="ECO:0000256" key="2">
    <source>
        <dbReference type="ARBA" id="ARBA00010781"/>
    </source>
</evidence>
<dbReference type="GO" id="GO:0030154">
    <property type="term" value="P:cell differentiation"/>
    <property type="evidence" value="ECO:0007669"/>
    <property type="project" value="UniProtKB-UniRule"/>
</dbReference>
<comment type="function">
    <text evidence="9">Promotes plant cell differentiation, organogenesis and somatic embryogenesis as well as cell proliferation.</text>
</comment>
<comment type="similarity">
    <text evidence="2 9">Belongs to the phytosulfokine family.</text>
</comment>
<keyword evidence="11" id="KW-1185">Reference proteome</keyword>
<dbReference type="GO" id="GO:0008283">
    <property type="term" value="P:cell population proliferation"/>
    <property type="evidence" value="ECO:0007669"/>
    <property type="project" value="UniProtKB-UniRule"/>
</dbReference>
<dbReference type="GO" id="GO:0005576">
    <property type="term" value="C:extracellular region"/>
    <property type="evidence" value="ECO:0007669"/>
    <property type="project" value="UniProtKB-SubCell"/>
</dbReference>
<evidence type="ECO:0000256" key="8">
    <source>
        <dbReference type="ARBA" id="ARBA00023030"/>
    </source>
</evidence>
<dbReference type="OrthoDB" id="1858282at2759"/>
<feature type="signal peptide" evidence="9">
    <location>
        <begin position="1"/>
        <end position="21"/>
    </location>
</feature>
<protein>
    <recommendedName>
        <fullName evidence="9">Phytosulfokine</fullName>
    </recommendedName>
    <component>
        <recommendedName>
            <fullName evidence="9">Phytosulfokine-alpha</fullName>
            <shortName evidence="9">PSK-alpha</shortName>
            <shortName evidence="9">Phytosulfokine-a</shortName>
        </recommendedName>
    </component>
    <component>
        <recommendedName>
            <fullName evidence="9">Phytosulfokine-beta</fullName>
            <shortName evidence="9">PSK-beta</shortName>
            <shortName evidence="9">Phytosulfokine-b</shortName>
        </recommendedName>
    </component>
</protein>
<evidence type="ECO:0000256" key="7">
    <source>
        <dbReference type="ARBA" id="ARBA00022782"/>
    </source>
</evidence>
<reference evidence="10 11" key="1">
    <citation type="submission" date="2019-06" db="EMBL/GenBank/DDBJ databases">
        <title>A chromosomal-level reference genome of Carpinus fangiana (Coryloideae, Betulaceae).</title>
        <authorList>
            <person name="Yang X."/>
            <person name="Wang Z."/>
            <person name="Zhang L."/>
            <person name="Hao G."/>
            <person name="Liu J."/>
            <person name="Yang Y."/>
        </authorList>
    </citation>
    <scope>NUCLEOTIDE SEQUENCE [LARGE SCALE GENOMIC DNA]</scope>
    <source>
        <strain evidence="10">Cfa_2016G</strain>
        <tissue evidence="10">Leaf</tissue>
    </source>
</reference>
<dbReference type="Pfam" id="PF06404">
    <property type="entry name" value="PSK"/>
    <property type="match status" value="1"/>
</dbReference>
<name>A0A5N6QNF9_9ROSI</name>
<evidence type="ECO:0000313" key="10">
    <source>
        <dbReference type="EMBL" id="KAE8000011.1"/>
    </source>
</evidence>
<proteinExistence type="inferred from homology"/>
<keyword evidence="3 9" id="KW-0217">Developmental protein</keyword>
<accession>A0A5N6QNF9</accession>
<dbReference type="AlphaFoldDB" id="A0A5N6QNF9"/>
<evidence type="ECO:0000256" key="3">
    <source>
        <dbReference type="ARBA" id="ARBA00022473"/>
    </source>
</evidence>
<comment type="PTM">
    <text evidence="9">Sulfation is important for activity and for the binding to a putative membrane receptor.</text>
</comment>
<comment type="PTM">
    <text evidence="9">PSK-alpha is produced by endopeptidase digestion. PSK-beta is produced from PSK-alpha by exopeptidase digestion.</text>
</comment>
<dbReference type="InterPro" id="IPR009438">
    <property type="entry name" value="Phytosulfokine"/>
</dbReference>
<keyword evidence="5 9" id="KW-0765">Sulfation</keyword>
<evidence type="ECO:0000256" key="9">
    <source>
        <dbReference type="RuleBase" id="RU368031"/>
    </source>
</evidence>
<organism evidence="10 11">
    <name type="scientific">Carpinus fangiana</name>
    <dbReference type="NCBI Taxonomy" id="176857"/>
    <lineage>
        <taxon>Eukaryota</taxon>
        <taxon>Viridiplantae</taxon>
        <taxon>Streptophyta</taxon>
        <taxon>Embryophyta</taxon>
        <taxon>Tracheophyta</taxon>
        <taxon>Spermatophyta</taxon>
        <taxon>Magnoliopsida</taxon>
        <taxon>eudicotyledons</taxon>
        <taxon>Gunneridae</taxon>
        <taxon>Pentapetalae</taxon>
        <taxon>rosids</taxon>
        <taxon>fabids</taxon>
        <taxon>Fagales</taxon>
        <taxon>Betulaceae</taxon>
        <taxon>Carpinus</taxon>
    </lineage>
</organism>
<dbReference type="PANTHER" id="PTHR33285:SF55">
    <property type="entry name" value="PHYTOSULFOKINES 3"/>
    <property type="match status" value="1"/>
</dbReference>